<evidence type="ECO:0000256" key="6">
    <source>
        <dbReference type="ARBA" id="ARBA00023125"/>
    </source>
</evidence>
<dbReference type="eggNOG" id="KOG0987">
    <property type="taxonomic scope" value="Eukaryota"/>
</dbReference>
<feature type="compositionally biased region" description="Low complexity" evidence="9">
    <location>
        <begin position="555"/>
        <end position="567"/>
    </location>
</feature>
<evidence type="ECO:0000313" key="13">
    <source>
        <dbReference type="Proteomes" id="UP000008281"/>
    </source>
</evidence>
<keyword evidence="8" id="KW-0234">DNA repair</keyword>
<feature type="compositionally biased region" description="Basic residues" evidence="9">
    <location>
        <begin position="705"/>
        <end position="715"/>
    </location>
</feature>
<name>E3LV98_CAERE</name>
<dbReference type="InterPro" id="IPR043502">
    <property type="entry name" value="DNA/RNA_pol_sf"/>
</dbReference>
<keyword evidence="6" id="KW-0238">DNA-binding</keyword>
<dbReference type="GO" id="GO:0006281">
    <property type="term" value="P:DNA repair"/>
    <property type="evidence" value="ECO:0007669"/>
    <property type="project" value="UniProtKB-KW"/>
</dbReference>
<evidence type="ECO:0000256" key="7">
    <source>
        <dbReference type="ARBA" id="ARBA00049244"/>
    </source>
</evidence>
<evidence type="ECO:0000256" key="4">
    <source>
        <dbReference type="ARBA" id="ARBA00022705"/>
    </source>
</evidence>
<feature type="domain" description="DNA helicase Pif1-like DEAD-box helicase" evidence="11">
    <location>
        <begin position="11"/>
        <end position="160"/>
    </location>
</feature>
<dbReference type="Gene3D" id="3.40.50.300">
    <property type="entry name" value="P-loop containing nucleotide triphosphate hydrolases"/>
    <property type="match status" value="2"/>
</dbReference>
<dbReference type="GO" id="GO:0042575">
    <property type="term" value="C:DNA polymerase complex"/>
    <property type="evidence" value="ECO:0007669"/>
    <property type="project" value="UniProtKB-ARBA"/>
</dbReference>
<dbReference type="GO" id="GO:0003677">
    <property type="term" value="F:DNA binding"/>
    <property type="evidence" value="ECO:0007669"/>
    <property type="project" value="UniProtKB-KW"/>
</dbReference>
<proteinExistence type="inferred from homology"/>
<dbReference type="EC" id="5.6.2.3" evidence="8"/>
<dbReference type="InterPro" id="IPR012337">
    <property type="entry name" value="RNaseH-like_sf"/>
</dbReference>
<dbReference type="GO" id="GO:0006260">
    <property type="term" value="P:DNA replication"/>
    <property type="evidence" value="ECO:0007669"/>
    <property type="project" value="UniProtKB-KW"/>
</dbReference>
<evidence type="ECO:0000256" key="9">
    <source>
        <dbReference type="SAM" id="MobiDB-lite"/>
    </source>
</evidence>
<keyword evidence="2" id="KW-0808">Transferase</keyword>
<dbReference type="GO" id="GO:0016887">
    <property type="term" value="F:ATP hydrolysis activity"/>
    <property type="evidence" value="ECO:0007669"/>
    <property type="project" value="RHEA"/>
</dbReference>
<evidence type="ECO:0000259" key="11">
    <source>
        <dbReference type="Pfam" id="PF05970"/>
    </source>
</evidence>
<keyword evidence="8" id="KW-0347">Helicase</keyword>
<keyword evidence="8" id="KW-0067">ATP-binding</keyword>
<comment type="similarity">
    <text evidence="8">Belongs to the helicase family.</text>
</comment>
<dbReference type="InterPro" id="IPR010285">
    <property type="entry name" value="DNA_helicase_pif1-like_DEAD"/>
</dbReference>
<evidence type="ECO:0000256" key="1">
    <source>
        <dbReference type="ARBA" id="ARBA00005755"/>
    </source>
</evidence>
<dbReference type="Pfam" id="PF05970">
    <property type="entry name" value="PIF1"/>
    <property type="match status" value="1"/>
</dbReference>
<dbReference type="GO" id="GO:0003887">
    <property type="term" value="F:DNA-directed DNA polymerase activity"/>
    <property type="evidence" value="ECO:0007669"/>
    <property type="project" value="UniProtKB-KW"/>
</dbReference>
<accession>E3LV98</accession>
<evidence type="ECO:0000256" key="8">
    <source>
        <dbReference type="RuleBase" id="RU363044"/>
    </source>
</evidence>
<dbReference type="GO" id="GO:0000723">
    <property type="term" value="P:telomere maintenance"/>
    <property type="evidence" value="ECO:0007669"/>
    <property type="project" value="InterPro"/>
</dbReference>
<dbReference type="InterPro" id="IPR023211">
    <property type="entry name" value="DNA_pol_palm_dom_sf"/>
</dbReference>
<dbReference type="PANTHER" id="PTHR33568:SF3">
    <property type="entry name" value="DNA-DIRECTED DNA POLYMERASE"/>
    <property type="match status" value="1"/>
</dbReference>
<comment type="similarity">
    <text evidence="1">Belongs to the DNA polymerase type-B family.</text>
</comment>
<dbReference type="GO" id="GO:0043139">
    <property type="term" value="F:5'-3' DNA helicase activity"/>
    <property type="evidence" value="ECO:0007669"/>
    <property type="project" value="UniProtKB-EC"/>
</dbReference>
<protein>
    <recommendedName>
        <fullName evidence="8">ATP-dependent DNA helicase</fullName>
        <ecNumber evidence="8">5.6.2.3</ecNumber>
    </recommendedName>
</protein>
<comment type="catalytic activity">
    <reaction evidence="8">
        <text>ATP + H2O = ADP + phosphate + H(+)</text>
        <dbReference type="Rhea" id="RHEA:13065"/>
        <dbReference type="ChEBI" id="CHEBI:15377"/>
        <dbReference type="ChEBI" id="CHEBI:15378"/>
        <dbReference type="ChEBI" id="CHEBI:30616"/>
        <dbReference type="ChEBI" id="CHEBI:43474"/>
        <dbReference type="ChEBI" id="CHEBI:456216"/>
        <dbReference type="EC" id="5.6.2.3"/>
    </reaction>
</comment>
<dbReference type="GO" id="GO:0006310">
    <property type="term" value="P:DNA recombination"/>
    <property type="evidence" value="ECO:0007669"/>
    <property type="project" value="UniProtKB-KW"/>
</dbReference>
<evidence type="ECO:0000259" key="10">
    <source>
        <dbReference type="Pfam" id="PF03175"/>
    </source>
</evidence>
<dbReference type="OrthoDB" id="5871067at2759"/>
<dbReference type="Gene3D" id="3.30.420.10">
    <property type="entry name" value="Ribonuclease H-like superfamily/Ribonuclease H"/>
    <property type="match status" value="1"/>
</dbReference>
<dbReference type="CDD" id="cd18809">
    <property type="entry name" value="SF1_C_RecD"/>
    <property type="match status" value="1"/>
</dbReference>
<reference evidence="12" key="1">
    <citation type="submission" date="2007-07" db="EMBL/GenBank/DDBJ databases">
        <title>PCAP assembly of the Caenorhabditis remanei genome.</title>
        <authorList>
            <consortium name="The Caenorhabditis remanei Sequencing Consortium"/>
            <person name="Wilson R.K."/>
        </authorList>
    </citation>
    <scope>NUCLEOTIDE SEQUENCE [LARGE SCALE GENOMIC DNA]</scope>
    <source>
        <strain evidence="12">PB4641</strain>
    </source>
</reference>
<organism evidence="13">
    <name type="scientific">Caenorhabditis remanei</name>
    <name type="common">Caenorhabditis vulgaris</name>
    <dbReference type="NCBI Taxonomy" id="31234"/>
    <lineage>
        <taxon>Eukaryota</taxon>
        <taxon>Metazoa</taxon>
        <taxon>Ecdysozoa</taxon>
        <taxon>Nematoda</taxon>
        <taxon>Chromadorea</taxon>
        <taxon>Rhabditida</taxon>
        <taxon>Rhabditina</taxon>
        <taxon>Rhabditomorpha</taxon>
        <taxon>Rhabditoidea</taxon>
        <taxon>Rhabditidae</taxon>
        <taxon>Peloderinae</taxon>
        <taxon>Caenorhabditis</taxon>
    </lineage>
</organism>
<dbReference type="STRING" id="31234.E3LV98"/>
<keyword evidence="4" id="KW-0235">DNA replication</keyword>
<keyword evidence="8" id="KW-0378">Hydrolase</keyword>
<dbReference type="InterPro" id="IPR027417">
    <property type="entry name" value="P-loop_NTPase"/>
</dbReference>
<dbReference type="Gene3D" id="3.40.960.10">
    <property type="entry name" value="VSR Endonuclease"/>
    <property type="match status" value="1"/>
</dbReference>
<keyword evidence="3" id="KW-0548">Nucleotidyltransferase</keyword>
<feature type="region of interest" description="Disordered" evidence="9">
    <location>
        <begin position="657"/>
        <end position="736"/>
    </location>
</feature>
<keyword evidence="5" id="KW-0239">DNA-directed DNA polymerase</keyword>
<dbReference type="Proteomes" id="UP000008281">
    <property type="component" value="Unassembled WGS sequence"/>
</dbReference>
<dbReference type="SUPFAM" id="SSF52540">
    <property type="entry name" value="P-loop containing nucleoside triphosphate hydrolases"/>
    <property type="match status" value="2"/>
</dbReference>
<dbReference type="SUPFAM" id="SSF53098">
    <property type="entry name" value="Ribonuclease H-like"/>
    <property type="match status" value="1"/>
</dbReference>
<feature type="compositionally biased region" description="Low complexity" evidence="9">
    <location>
        <begin position="675"/>
        <end position="693"/>
    </location>
</feature>
<evidence type="ECO:0000256" key="5">
    <source>
        <dbReference type="ARBA" id="ARBA00022932"/>
    </source>
</evidence>
<comment type="catalytic activity">
    <reaction evidence="7">
        <text>DNA(n) + a 2'-deoxyribonucleoside 5'-triphosphate = DNA(n+1) + diphosphate</text>
        <dbReference type="Rhea" id="RHEA:22508"/>
        <dbReference type="Rhea" id="RHEA-COMP:17339"/>
        <dbReference type="Rhea" id="RHEA-COMP:17340"/>
        <dbReference type="ChEBI" id="CHEBI:33019"/>
        <dbReference type="ChEBI" id="CHEBI:61560"/>
        <dbReference type="ChEBI" id="CHEBI:173112"/>
        <dbReference type="EC" id="2.7.7.7"/>
    </reaction>
</comment>
<dbReference type="SUPFAM" id="SSF56672">
    <property type="entry name" value="DNA/RNA polymerases"/>
    <property type="match status" value="1"/>
</dbReference>
<evidence type="ECO:0000256" key="3">
    <source>
        <dbReference type="ARBA" id="ARBA00022695"/>
    </source>
</evidence>
<dbReference type="Pfam" id="PF03175">
    <property type="entry name" value="DNA_pol_B_2"/>
    <property type="match status" value="2"/>
</dbReference>
<dbReference type="InterPro" id="IPR004868">
    <property type="entry name" value="DNA-dir_DNA_pol_B_mt/vir"/>
</dbReference>
<dbReference type="EMBL" id="DS268416">
    <property type="protein sequence ID" value="EFP12401.1"/>
    <property type="molecule type" value="Genomic_DNA"/>
</dbReference>
<keyword evidence="8" id="KW-0227">DNA damage</keyword>
<dbReference type="InParanoid" id="E3LV98"/>
<dbReference type="Gene3D" id="3.90.1600.10">
    <property type="entry name" value="Palm domain of DNA polymerase"/>
    <property type="match status" value="1"/>
</dbReference>
<dbReference type="InterPro" id="IPR036397">
    <property type="entry name" value="RNaseH_sf"/>
</dbReference>
<evidence type="ECO:0000256" key="2">
    <source>
        <dbReference type="ARBA" id="ARBA00022679"/>
    </source>
</evidence>
<comment type="cofactor">
    <cofactor evidence="8">
        <name>Mg(2+)</name>
        <dbReference type="ChEBI" id="CHEBI:18420"/>
    </cofactor>
</comment>
<feature type="domain" description="DNA-directed DNA polymerase family B mitochondria/virus" evidence="10">
    <location>
        <begin position="1860"/>
        <end position="1915"/>
    </location>
</feature>
<dbReference type="HOGENOM" id="CLU_001474_0_0_1"/>
<dbReference type="PANTHER" id="PTHR33568">
    <property type="entry name" value="DNA POLYMERASE"/>
    <property type="match status" value="1"/>
</dbReference>
<dbReference type="GO" id="GO:0005524">
    <property type="term" value="F:ATP binding"/>
    <property type="evidence" value="ECO:0007669"/>
    <property type="project" value="UniProtKB-KW"/>
</dbReference>
<sequence>MALSKNDDFNLNIDQLRVFNKILTDAYKKDKTRPLVLYVGGAGGTGKTVLINRIVKEIGYAHIIVCGSTAMAGTIINGSTIHSMFNLNPFSEAEDDNPLAPHPHLMLLIIDEISMCDATLLRRVERRMKQIMRNDLPFGGCTVALFGDLLQIPPVPKTNKHGDCLPIDWIFKCKKHMFYKIYNKNFSAPIWKNLVTYDELEIVMRQEKDQEFAEMLKRWRVGITYPEDCDFLDQKARMCTREYFTDIVSEFYDHFDGYGSMMLLAHSNKMIGKLNKTITHKFFTNDELFTVAKSVYTRGKDDVMSKVEHTPMFLVGNGSRVLVNKNIDSKLINGCLCEVRNIKSIDNIVVSMDLTILSTNETTPFHPTKTSIVSGSNCESWSHQYHIQPAYAVTYHKAQGQTLDKVFLAADKPLPPALFYVGASRVRSRDGLHILNYNLVDSIIADPEALEEYKRLRLFVTMSCSFDEFPIGATRTSPLNDSFDEFPVGAIRTTRKNDSFDDFPVGAIRTTRKNDSFDDFPVGAVPLSRDALFKKTYASVASSIRSSIRASPIRASPIRSSPIRSSPTPIPSPKRVINLGTPFTRPAVSPTLLDVTSEAEFPTLWKPRATSTPRKEDMVPFSFDVSEISFETTKKKIKKVKKVKKVKKIKKVLRTISEESSNPAVSIPANPTALSSSTIPTVPSSSTIPTVPTHNPGQYGAGGPQKKKKILKRKSGNSSEVPKKKSSNPIPGQLMSAPEFTHKTHFPTQEERAYLEKYAELSKASPLRRENDAYVTLKPLRMRFKGLDLIDTEELHLHVANLLDIFVRMRIQEAGGNLKTTKYWLQLSHKGYAESNNAHFITHKTYAAADGGVIMNEIAKQMQSNKDLLIDDSFTVSMNIFKSKDRSMAGRGSKNKEKIKNTILKMNFGVKNNRIFGSSHCLPKALAMGKLECDKKCATDPEEAKILCRQFENLVCHKITHRYKEEAQLKMAKELLIAAQMDPKQEQHDFDDIVTLANHLSDYQIILWSIDGRQTVASEVKHLNPNGSKFIGIFYQNGHYEFVSHTVGGNSSRFCFKCSKFDRKDHWKRCAKRCKRCGTTDCEPGTMNIQCPDCKILFRSRKCFEAHRVPSSARSLPYCKKYFYCLKCFMFDRTDMYSGRPHNCGGIIYCPTCCLKMEPGHDCSYKVPTEEQKTKKREAQKHAKYIVYDMETVTVESGEYRGNLSKTIQKTRVFITGHVEKGPKHQPNLICVKAFCTECYGAAGCKSCEIEEKYTDDYPEERMRWEKEDADDDNDDDDDDEEEFLDFNKIFEVEERNTPLARFANFLLNDPKANGAYVIAHNGGRYDHVILLAELDRLCGSSREEPRVILSGNTIISADFSFKKQKLHFRDSFQYLQMGLAKMPGAFGIEGEAKGFFPHLYNHPDNYNKVLPTLPDKKYYSPEFMSPAKCKEFEEWYEKSYNDGFKLQDELLKYCESDVRILTQTLISFIKMCEATFNGWSPIINACTLASYVMFVMKHEYIKDGDVGHIPENGFGGGNNSMLALKYLQWLEKKDPSLKLQYALRGGERQMKINGHNYHVDGYNPMTDEVFEVHGCLWHGCKKCFPIRDKPNPLCGNRTPQESYDETIMRENDIRSVVKKLHVIWECELNEMLEKDREMKKFFELNKYTRRLQPRDALYGGRTQAFRSITKALGDTVLNYLDYVSMYPFLNAGGTAYPRGNPIQITEKMPKPGDALKYRGLVFCDVLPKEDGCLGYLPQRFCKKLMFTLCRTCAEKQNVSGVCTHKRVSERYLTGVWTTDELNKAISKGYQVLKYHEIWHWPEEAWVKGGFFADYIKPLLKLKHESSGWPKENMTGEEKDAYIQRIFKNDGVLLDASNIKKNPALRSLCKIFLNSAWGKFGQNPMKNETILIMKADATTLTNFLNDPKYEPVSMVPFGKYKLWISRKPKREVLKSAPFTNLAIAAITTSAARLRLTEAMERVGVENMIYCDTDSIVFKQKKGDDPVGDLKGEQLGSLVSEIPEGCELVEVVTMAPKVYALKIKQPDGSYAYSVKAKGMTINHGNSKKITFDNMKNRMKNFISHGVADALEGDMMTFKRGSHALDGLWTCVMKKSLNPRMDKGHYVDGVVAPFGQLPENTHLINDYPF</sequence>
<feature type="region of interest" description="Disordered" evidence="9">
    <location>
        <begin position="555"/>
        <end position="577"/>
    </location>
</feature>
<gene>
    <name evidence="12" type="ORF">CRE_29480</name>
</gene>
<evidence type="ECO:0000313" key="12">
    <source>
        <dbReference type="EMBL" id="EFP12401.1"/>
    </source>
</evidence>
<feature type="domain" description="DNA-directed DNA polymerase family B mitochondria/virus" evidence="10">
    <location>
        <begin position="1315"/>
        <end position="1828"/>
    </location>
</feature>
<keyword evidence="13" id="KW-1185">Reference proteome</keyword>
<keyword evidence="8" id="KW-0547">Nucleotide-binding</keyword>
<keyword evidence="8" id="KW-0233">DNA recombination</keyword>